<gene>
    <name evidence="2" type="primary">Atp11a_0</name>
    <name evidence="2" type="ORF">EYF80_062741</name>
</gene>
<dbReference type="Proteomes" id="UP000314294">
    <property type="component" value="Unassembled WGS sequence"/>
</dbReference>
<sequence length="95" mass="11250">MEPTAEVLREECVGEEVWVDRRTVCLGHKEPPPGAEAYIPQRYPDNRIVSSKYTSWNFVPKNLFEQFRRIANFYFLLIFLVQGSWRRLKLNPASF</sequence>
<accession>A0A4Z2EE11</accession>
<dbReference type="InterPro" id="IPR032631">
    <property type="entry name" value="P-type_ATPase_N"/>
</dbReference>
<dbReference type="GO" id="GO:0055037">
    <property type="term" value="C:recycling endosome"/>
    <property type="evidence" value="ECO:0007669"/>
    <property type="project" value="TreeGrafter"/>
</dbReference>
<proteinExistence type="predicted"/>
<evidence type="ECO:0000313" key="3">
    <source>
        <dbReference type="Proteomes" id="UP000314294"/>
    </source>
</evidence>
<dbReference type="PANTHER" id="PTHR24092:SF33">
    <property type="entry name" value="PHOSPHOLIPID-TRANSPORTING ATPASE IH"/>
    <property type="match status" value="1"/>
</dbReference>
<dbReference type="GO" id="GO:0005783">
    <property type="term" value="C:endoplasmic reticulum"/>
    <property type="evidence" value="ECO:0007669"/>
    <property type="project" value="TreeGrafter"/>
</dbReference>
<dbReference type="GO" id="GO:0005886">
    <property type="term" value="C:plasma membrane"/>
    <property type="evidence" value="ECO:0007669"/>
    <property type="project" value="TreeGrafter"/>
</dbReference>
<dbReference type="PANTHER" id="PTHR24092">
    <property type="entry name" value="PROBABLE PHOSPHOLIPID-TRANSPORTING ATPASE"/>
    <property type="match status" value="1"/>
</dbReference>
<protein>
    <submittedName>
        <fullName evidence="2">Putative phospholipid-transporting ATPase IH</fullName>
    </submittedName>
</protein>
<keyword evidence="3" id="KW-1185">Reference proteome</keyword>
<reference evidence="2 3" key="1">
    <citation type="submission" date="2019-03" db="EMBL/GenBank/DDBJ databases">
        <title>First draft genome of Liparis tanakae, snailfish: a comprehensive survey of snailfish specific genes.</title>
        <authorList>
            <person name="Kim W."/>
            <person name="Song I."/>
            <person name="Jeong J.-H."/>
            <person name="Kim D."/>
            <person name="Kim S."/>
            <person name="Ryu S."/>
            <person name="Song J.Y."/>
            <person name="Lee S.K."/>
        </authorList>
    </citation>
    <scope>NUCLEOTIDE SEQUENCE [LARGE SCALE GENOMIC DNA]</scope>
    <source>
        <tissue evidence="2">Muscle</tissue>
    </source>
</reference>
<dbReference type="EMBL" id="SRLO01008854">
    <property type="protein sequence ID" value="TNN27116.1"/>
    <property type="molecule type" value="Genomic_DNA"/>
</dbReference>
<name>A0A4Z2EE11_9TELE</name>
<evidence type="ECO:0000259" key="1">
    <source>
        <dbReference type="Pfam" id="PF16209"/>
    </source>
</evidence>
<dbReference type="OrthoDB" id="377733at2759"/>
<evidence type="ECO:0000313" key="2">
    <source>
        <dbReference type="EMBL" id="TNN27116.1"/>
    </source>
</evidence>
<organism evidence="2 3">
    <name type="scientific">Liparis tanakae</name>
    <name type="common">Tanaka's snailfish</name>
    <dbReference type="NCBI Taxonomy" id="230148"/>
    <lineage>
        <taxon>Eukaryota</taxon>
        <taxon>Metazoa</taxon>
        <taxon>Chordata</taxon>
        <taxon>Craniata</taxon>
        <taxon>Vertebrata</taxon>
        <taxon>Euteleostomi</taxon>
        <taxon>Actinopterygii</taxon>
        <taxon>Neopterygii</taxon>
        <taxon>Teleostei</taxon>
        <taxon>Neoteleostei</taxon>
        <taxon>Acanthomorphata</taxon>
        <taxon>Eupercaria</taxon>
        <taxon>Perciformes</taxon>
        <taxon>Cottioidei</taxon>
        <taxon>Cottales</taxon>
        <taxon>Liparidae</taxon>
        <taxon>Liparis</taxon>
    </lineage>
</organism>
<comment type="caution">
    <text evidence="2">The sequence shown here is derived from an EMBL/GenBank/DDBJ whole genome shotgun (WGS) entry which is preliminary data.</text>
</comment>
<dbReference type="GO" id="GO:0045332">
    <property type="term" value="P:phospholipid translocation"/>
    <property type="evidence" value="ECO:0007669"/>
    <property type="project" value="TreeGrafter"/>
</dbReference>
<dbReference type="GO" id="GO:0140326">
    <property type="term" value="F:ATPase-coupled intramembrane lipid transporter activity"/>
    <property type="evidence" value="ECO:0007669"/>
    <property type="project" value="TreeGrafter"/>
</dbReference>
<dbReference type="AlphaFoldDB" id="A0A4Z2EE11"/>
<feature type="domain" description="P-type ATPase N-terminal" evidence="1">
    <location>
        <begin position="40"/>
        <end position="82"/>
    </location>
</feature>
<dbReference type="Pfam" id="PF16209">
    <property type="entry name" value="PhoLip_ATPase_N"/>
    <property type="match status" value="1"/>
</dbReference>